<protein>
    <submittedName>
        <fullName evidence="1">Uncharacterized protein</fullName>
    </submittedName>
</protein>
<reference evidence="2" key="1">
    <citation type="journal article" date="2023" name="Nat. Plants">
        <title>Single-cell RNA sequencing provides a high-resolution roadmap for understanding the multicellular compartmentation of specialized metabolism.</title>
        <authorList>
            <person name="Sun S."/>
            <person name="Shen X."/>
            <person name="Li Y."/>
            <person name="Li Y."/>
            <person name="Wang S."/>
            <person name="Li R."/>
            <person name="Zhang H."/>
            <person name="Shen G."/>
            <person name="Guo B."/>
            <person name="Wei J."/>
            <person name="Xu J."/>
            <person name="St-Pierre B."/>
            <person name="Chen S."/>
            <person name="Sun C."/>
        </authorList>
    </citation>
    <scope>NUCLEOTIDE SEQUENCE [LARGE SCALE GENOMIC DNA]</scope>
</reference>
<sequence>MESQDDVVEVEMDEVNDLVVTMGYAFVGYIVGGFPGIEAISKLRNTWRVHDKFHVHKSACTHSVLPVWVTLLGLPINLWNERVLAKICLKIRELLCTDSMIAIMERISYARVLVEVDVAKELTMEISIKLPNGKMRSQHVVYENLPKYCPSCQVIGHSLEMCRKKEKPQSSGKATVPDPTSGLGRGDKELYRVQQCLDCRNEASDRGDQMLSTLALNSAFELNLAQTFEQVSQDSNRLTVDQSQGGKSPTTKGLVEVQTGEKRALKKITPIPVDKGQKKTLSKDRGKIAVGKNDATALERRKGVSLHFA</sequence>
<keyword evidence="2" id="KW-1185">Reference proteome</keyword>
<gene>
    <name evidence="1" type="ORF">M9H77_04412</name>
</gene>
<accession>A0ACC0CE63</accession>
<evidence type="ECO:0000313" key="1">
    <source>
        <dbReference type="EMBL" id="KAI5683184.1"/>
    </source>
</evidence>
<name>A0ACC0CE63_CATRO</name>
<evidence type="ECO:0000313" key="2">
    <source>
        <dbReference type="Proteomes" id="UP001060085"/>
    </source>
</evidence>
<comment type="caution">
    <text evidence="1">The sequence shown here is derived from an EMBL/GenBank/DDBJ whole genome shotgun (WGS) entry which is preliminary data.</text>
</comment>
<dbReference type="EMBL" id="CM044701">
    <property type="protein sequence ID" value="KAI5683184.1"/>
    <property type="molecule type" value="Genomic_DNA"/>
</dbReference>
<dbReference type="Proteomes" id="UP001060085">
    <property type="component" value="Linkage Group LG01"/>
</dbReference>
<organism evidence="1 2">
    <name type="scientific">Catharanthus roseus</name>
    <name type="common">Madagascar periwinkle</name>
    <name type="synonym">Vinca rosea</name>
    <dbReference type="NCBI Taxonomy" id="4058"/>
    <lineage>
        <taxon>Eukaryota</taxon>
        <taxon>Viridiplantae</taxon>
        <taxon>Streptophyta</taxon>
        <taxon>Embryophyta</taxon>
        <taxon>Tracheophyta</taxon>
        <taxon>Spermatophyta</taxon>
        <taxon>Magnoliopsida</taxon>
        <taxon>eudicotyledons</taxon>
        <taxon>Gunneridae</taxon>
        <taxon>Pentapetalae</taxon>
        <taxon>asterids</taxon>
        <taxon>lamiids</taxon>
        <taxon>Gentianales</taxon>
        <taxon>Apocynaceae</taxon>
        <taxon>Rauvolfioideae</taxon>
        <taxon>Vinceae</taxon>
        <taxon>Catharanthinae</taxon>
        <taxon>Catharanthus</taxon>
    </lineage>
</organism>
<proteinExistence type="predicted"/>